<accession>A0AAV8PT15</accession>
<feature type="region of interest" description="Disordered" evidence="1">
    <location>
        <begin position="391"/>
        <end position="410"/>
    </location>
</feature>
<name>A0AAV8PT15_ENSVE</name>
<dbReference type="AlphaFoldDB" id="A0AAV8PT15"/>
<organism evidence="2 3">
    <name type="scientific">Ensete ventricosum</name>
    <name type="common">Abyssinian banana</name>
    <name type="synonym">Musa ensete</name>
    <dbReference type="NCBI Taxonomy" id="4639"/>
    <lineage>
        <taxon>Eukaryota</taxon>
        <taxon>Viridiplantae</taxon>
        <taxon>Streptophyta</taxon>
        <taxon>Embryophyta</taxon>
        <taxon>Tracheophyta</taxon>
        <taxon>Spermatophyta</taxon>
        <taxon>Magnoliopsida</taxon>
        <taxon>Liliopsida</taxon>
        <taxon>Zingiberales</taxon>
        <taxon>Musaceae</taxon>
        <taxon>Ensete</taxon>
    </lineage>
</organism>
<dbReference type="Proteomes" id="UP001222027">
    <property type="component" value="Unassembled WGS sequence"/>
</dbReference>
<dbReference type="EMBL" id="JAQQAF010000009">
    <property type="protein sequence ID" value="KAJ8460018.1"/>
    <property type="molecule type" value="Genomic_DNA"/>
</dbReference>
<evidence type="ECO:0008006" key="4">
    <source>
        <dbReference type="Google" id="ProtNLM"/>
    </source>
</evidence>
<dbReference type="Gene3D" id="1.25.40.10">
    <property type="entry name" value="Tetratricopeptide repeat domain"/>
    <property type="match status" value="1"/>
</dbReference>
<dbReference type="InterPro" id="IPR044646">
    <property type="entry name" value="EMB1417-like"/>
</dbReference>
<protein>
    <recommendedName>
        <fullName evidence="4">Pentatricopeptide repeat-containing protein</fullName>
    </recommendedName>
</protein>
<dbReference type="PANTHER" id="PTHR46782:SF2">
    <property type="entry name" value="OS07G0545900 PROTEIN"/>
    <property type="match status" value="1"/>
</dbReference>
<gene>
    <name evidence="2" type="ORF">OPV22_032944</name>
</gene>
<feature type="compositionally biased region" description="Low complexity" evidence="1">
    <location>
        <begin position="394"/>
        <end position="409"/>
    </location>
</feature>
<proteinExistence type="predicted"/>
<evidence type="ECO:0000313" key="2">
    <source>
        <dbReference type="EMBL" id="KAJ8460018.1"/>
    </source>
</evidence>
<reference evidence="2 3" key="1">
    <citation type="submission" date="2022-12" db="EMBL/GenBank/DDBJ databases">
        <title>Chromosome-scale assembly of the Ensete ventricosum genome.</title>
        <authorList>
            <person name="Dussert Y."/>
            <person name="Stocks J."/>
            <person name="Wendawek A."/>
            <person name="Woldeyes F."/>
            <person name="Nichols R.A."/>
            <person name="Borrell J.S."/>
        </authorList>
    </citation>
    <scope>NUCLEOTIDE SEQUENCE [LARGE SCALE GENOMIC DNA]</scope>
    <source>
        <strain evidence="3">cv. Maze</strain>
        <tissue evidence="2">Seeds</tissue>
    </source>
</reference>
<evidence type="ECO:0000313" key="3">
    <source>
        <dbReference type="Proteomes" id="UP001222027"/>
    </source>
</evidence>
<comment type="caution">
    <text evidence="2">The sequence shown here is derived from an EMBL/GenBank/DDBJ whole genome shotgun (WGS) entry which is preliminary data.</text>
</comment>
<evidence type="ECO:0000256" key="1">
    <source>
        <dbReference type="SAM" id="MobiDB-lite"/>
    </source>
</evidence>
<keyword evidence="3" id="KW-1185">Reference proteome</keyword>
<dbReference type="InterPro" id="IPR011990">
    <property type="entry name" value="TPR-like_helical_dom_sf"/>
</dbReference>
<dbReference type="PANTHER" id="PTHR46782">
    <property type="entry name" value="OS01G0757700 PROTEIN"/>
    <property type="match status" value="1"/>
</dbReference>
<sequence length="658" mass="74465">MARCAWGLGEVPPLCDLSRLTDSRALRSLTFVPASKIRVSRYLQCSKRDPSLKLMKANKREHHLWMKRDSTGSGQKALNLVRTVEKLPNEKEVIYGALDKWAAWETEFPVIAAAKALEILRKRRKWLRIIQVTKWLLSKGQVLTMGTYDTLLLAFDMDGRVDEATSFWNVILQTHTRSVSKKLFSRIIAMYDHHHHPEKILEVFADMEELGVTPDEDTVTRIGRAFGILGQEDKSDLLLKKYKNKWKYLHFNGQGFYCEQSTFPKDLGAISRHCLFQSDANMPSFSSMENVGGAKGCCSTLSECDGQINEHSVSSSSKRKVHGGSNPLHDKSQVVSSCFEQLAACTDGGIIPNDDGVGASQACTKSSFRLDCKQIYNLQEQRDGEIPIGDLQQSTSSSSITPINHSSSPFQHVIDKDTTQMPKKKRRRVISDLSPWYKEVTGAARQHNSMSNTELDWERTTNRLTEKIVAECLIRSSQSTARSWRRLIWTTQLMQQLFPPLPRTSLTANASTTYENIAYTAAKLALTDACSHICSTEANRVQHLTGGDIISKEINTSEKDGDCSFSNILENCLQRFRKLETGFLRWEKGYSTLDLRMECHDLEKYTTIIRFARFHVLAETDGLENSIQTANCEVFLQRHVTALRTPEKLPKCLSYLSL</sequence>